<evidence type="ECO:0000259" key="6">
    <source>
        <dbReference type="PROSITE" id="PS51192"/>
    </source>
</evidence>
<organism evidence="8 9">
    <name type="scientific">Sphaerisporangium siamense</name>
    <dbReference type="NCBI Taxonomy" id="795645"/>
    <lineage>
        <taxon>Bacteria</taxon>
        <taxon>Bacillati</taxon>
        <taxon>Actinomycetota</taxon>
        <taxon>Actinomycetes</taxon>
        <taxon>Streptosporangiales</taxon>
        <taxon>Streptosporangiaceae</taxon>
        <taxon>Sphaerisporangium</taxon>
    </lineage>
</organism>
<evidence type="ECO:0000313" key="9">
    <source>
        <dbReference type="Proteomes" id="UP000542210"/>
    </source>
</evidence>
<sequence length="1131" mass="122053">MWKADERDGRNSPYVAVVCRRCPATFTLDDLRLREYADLLQQPGPGGRPAPSAADRGAPGDTTVAGVAQWMWGVRPSLAVARFALPGWRYLRQTDLCCPTCDGALHGMTRAYQVEGARRAEFAVVCPACPATFTLQHLRISRRPVLGDLPADAPFEDPGAALVAGPAPGPAAAGHDDAAPAPPPGSQVAAIRAGRVLGLLPHLSPHQGSGARDAKPPQEITDQPPAEHRLLHWCKITNPRWTLPPLPPGTDVRVILPDGPEFGRLRTTLAAAGVPHRSVAYWAENEIVSTVGADGQAAPLSVITALTRPGADKLFWRSPVSGQPACNAHGAFEKIWDTHEETVTDHRSELVPAADLVPQAWLDYLPFDRLNPAQVQAAPAVLNSKRHLVITAPTGAGKTVIGMLAVLRAILGEGRKAAWLVPQRSLTDELDRELEGWRGKGLRVERLSGEYTTDIERIRAADLWVATTEKFEAICRTNSLQAALGEVGCLVVDEVHLLGSPGRGPLLEALLARVRGVNSPVRIVGLSATVSNAAEIAEWLNGRLISTAWRPSRLTWQLPAIPVTLDQAADNSVRNRLAVVLARRVTDDGGSVLVFCGSKRNVRVTALALAAERGVDIRGVDDEDIDRVNELCTAASIGLHYKDWEFKHEAEARFRSRDFDVLVATTTVAAGVNLPARAVIVRDTMVGRDPLDVATLLQMFGRAGRVGAGEHEGWAYLITSEVKRADWQGALVDGYHVHSQIHATLTDHVLAEVVQGRITSVEQAEQWWKHTLCHHQGDDDTEPVIEAVDFLIDHGYLTQVPGNGGDTRVAVTDLGLLTARLMVNTDVAADLRAVLGEIPVPSDPDIAEDVLIHVVAALVPELAFAPVADFLRPVVAKIIRGGGRREANDSSSAISGLGAARTYGPGDLARAALLLAAHSPRLFTRSFRFVAGLPSSTIAPILEAASRYFAWLGAQGYLGTMHPWIAIVAGDIDRRVRWRRWGPRRGSGRLLWMCEQMATAPLAKEFVPTLWRCATESGFTSPDWAQTTPPRDCQLDHDQYIGLLRERTTGCELAEGLDHVSVTDISAGHLITWNGRATATTAVIGKATAAYPPRPLDDPDDADTGGAIFTKRGDHMATGWLGRHYSAASPY</sequence>
<dbReference type="PANTHER" id="PTHR47961:SF6">
    <property type="entry name" value="DNA-DIRECTED DNA POLYMERASE"/>
    <property type="match status" value="1"/>
</dbReference>
<keyword evidence="3 8" id="KW-0347">Helicase</keyword>
<dbReference type="SMART" id="SM00490">
    <property type="entry name" value="HELICc"/>
    <property type="match status" value="1"/>
</dbReference>
<feature type="domain" description="Helicase C-terminal" evidence="7">
    <location>
        <begin position="572"/>
        <end position="769"/>
    </location>
</feature>
<dbReference type="GO" id="GO:0016787">
    <property type="term" value="F:hydrolase activity"/>
    <property type="evidence" value="ECO:0007669"/>
    <property type="project" value="UniProtKB-KW"/>
</dbReference>
<dbReference type="InterPro" id="IPR050474">
    <property type="entry name" value="Hel308_SKI2-like"/>
</dbReference>
<dbReference type="AlphaFoldDB" id="A0A7W7DDM8"/>
<dbReference type="InterPro" id="IPR036390">
    <property type="entry name" value="WH_DNA-bd_sf"/>
</dbReference>
<dbReference type="PROSITE" id="PS51194">
    <property type="entry name" value="HELICASE_CTER"/>
    <property type="match status" value="1"/>
</dbReference>
<evidence type="ECO:0000256" key="4">
    <source>
        <dbReference type="ARBA" id="ARBA00022840"/>
    </source>
</evidence>
<dbReference type="SUPFAM" id="SSF46785">
    <property type="entry name" value="Winged helix' DNA-binding domain"/>
    <property type="match status" value="1"/>
</dbReference>
<evidence type="ECO:0000259" key="7">
    <source>
        <dbReference type="PROSITE" id="PS51194"/>
    </source>
</evidence>
<dbReference type="Gene3D" id="3.40.50.300">
    <property type="entry name" value="P-loop containing nucleotide triphosphate hydrolases"/>
    <property type="match status" value="2"/>
</dbReference>
<name>A0A7W7DDM8_9ACTN</name>
<proteinExistence type="predicted"/>
<feature type="domain" description="Helicase ATP-binding" evidence="6">
    <location>
        <begin position="379"/>
        <end position="548"/>
    </location>
</feature>
<gene>
    <name evidence="8" type="ORF">BJ982_006469</name>
</gene>
<protein>
    <submittedName>
        <fullName evidence="8">Helicase</fullName>
        <ecNumber evidence="8">3.6.4.-</ecNumber>
    </submittedName>
</protein>
<dbReference type="InterPro" id="IPR001650">
    <property type="entry name" value="Helicase_C-like"/>
</dbReference>
<evidence type="ECO:0000256" key="5">
    <source>
        <dbReference type="SAM" id="MobiDB-lite"/>
    </source>
</evidence>
<dbReference type="Proteomes" id="UP000542210">
    <property type="component" value="Unassembled WGS sequence"/>
</dbReference>
<dbReference type="RefSeq" id="WP_203958954.1">
    <property type="nucleotide sequence ID" value="NZ_BOOV01000006.1"/>
</dbReference>
<keyword evidence="4" id="KW-0067">ATP-binding</keyword>
<dbReference type="SMART" id="SM00487">
    <property type="entry name" value="DEXDc"/>
    <property type="match status" value="1"/>
</dbReference>
<feature type="compositionally biased region" description="Low complexity" evidence="5">
    <location>
        <begin position="161"/>
        <end position="173"/>
    </location>
</feature>
<dbReference type="PROSITE" id="PS51192">
    <property type="entry name" value="HELICASE_ATP_BIND_1"/>
    <property type="match status" value="1"/>
</dbReference>
<evidence type="ECO:0000256" key="3">
    <source>
        <dbReference type="ARBA" id="ARBA00022806"/>
    </source>
</evidence>
<evidence type="ECO:0000313" key="8">
    <source>
        <dbReference type="EMBL" id="MBB4704925.1"/>
    </source>
</evidence>
<dbReference type="Pfam" id="PF00271">
    <property type="entry name" value="Helicase_C"/>
    <property type="match status" value="1"/>
</dbReference>
<reference evidence="8 9" key="1">
    <citation type="submission" date="2020-08" db="EMBL/GenBank/DDBJ databases">
        <title>Sequencing the genomes of 1000 actinobacteria strains.</title>
        <authorList>
            <person name="Klenk H.-P."/>
        </authorList>
    </citation>
    <scope>NUCLEOTIDE SEQUENCE [LARGE SCALE GENOMIC DNA]</scope>
    <source>
        <strain evidence="8 9">DSM 45784</strain>
    </source>
</reference>
<dbReference type="EMBL" id="JACHND010000001">
    <property type="protein sequence ID" value="MBB4704925.1"/>
    <property type="molecule type" value="Genomic_DNA"/>
</dbReference>
<dbReference type="SUPFAM" id="SSF52540">
    <property type="entry name" value="P-loop containing nucleoside triphosphate hydrolases"/>
    <property type="match status" value="1"/>
</dbReference>
<evidence type="ECO:0000256" key="1">
    <source>
        <dbReference type="ARBA" id="ARBA00022741"/>
    </source>
</evidence>
<keyword evidence="9" id="KW-1185">Reference proteome</keyword>
<feature type="region of interest" description="Disordered" evidence="5">
    <location>
        <begin position="161"/>
        <end position="186"/>
    </location>
</feature>
<dbReference type="Gene3D" id="1.10.3380.30">
    <property type="match status" value="1"/>
</dbReference>
<dbReference type="PANTHER" id="PTHR47961">
    <property type="entry name" value="DNA POLYMERASE THETA, PUTATIVE (AFU_ORTHOLOGUE AFUA_1G05260)-RELATED"/>
    <property type="match status" value="1"/>
</dbReference>
<dbReference type="GO" id="GO:0005524">
    <property type="term" value="F:ATP binding"/>
    <property type="evidence" value="ECO:0007669"/>
    <property type="project" value="UniProtKB-KW"/>
</dbReference>
<dbReference type="InterPro" id="IPR027417">
    <property type="entry name" value="P-loop_NTPase"/>
</dbReference>
<accession>A0A7W7DDM8</accession>
<comment type="caution">
    <text evidence="8">The sequence shown here is derived from an EMBL/GenBank/DDBJ whole genome shotgun (WGS) entry which is preliminary data.</text>
</comment>
<evidence type="ECO:0000256" key="2">
    <source>
        <dbReference type="ARBA" id="ARBA00022801"/>
    </source>
</evidence>
<dbReference type="InterPro" id="IPR014001">
    <property type="entry name" value="Helicase_ATP-bd"/>
</dbReference>
<dbReference type="InterPro" id="IPR011545">
    <property type="entry name" value="DEAD/DEAH_box_helicase_dom"/>
</dbReference>
<keyword evidence="2 8" id="KW-0378">Hydrolase</keyword>
<dbReference type="GO" id="GO:0004386">
    <property type="term" value="F:helicase activity"/>
    <property type="evidence" value="ECO:0007669"/>
    <property type="project" value="UniProtKB-KW"/>
</dbReference>
<dbReference type="EC" id="3.6.4.-" evidence="8"/>
<dbReference type="GO" id="GO:0003676">
    <property type="term" value="F:nucleic acid binding"/>
    <property type="evidence" value="ECO:0007669"/>
    <property type="project" value="InterPro"/>
</dbReference>
<dbReference type="Pfam" id="PF00270">
    <property type="entry name" value="DEAD"/>
    <property type="match status" value="1"/>
</dbReference>
<keyword evidence="1" id="KW-0547">Nucleotide-binding</keyword>